<name>A0AAD9LLU1_9STRA</name>
<dbReference type="EMBL" id="JASMQC010000012">
    <property type="protein sequence ID" value="KAK1941495.1"/>
    <property type="molecule type" value="Genomic_DNA"/>
</dbReference>
<reference evidence="3" key="1">
    <citation type="submission" date="2023-08" db="EMBL/GenBank/DDBJ databases">
        <title>Reference Genome Resource for the Citrus Pathogen Phytophthora citrophthora.</title>
        <authorList>
            <person name="Moller H."/>
            <person name="Coetzee B."/>
            <person name="Rose L.J."/>
            <person name="Van Niekerk J.M."/>
        </authorList>
    </citation>
    <scope>NUCLEOTIDE SEQUENCE</scope>
    <source>
        <strain evidence="3">STE-U-9442</strain>
    </source>
</reference>
<evidence type="ECO:0000313" key="3">
    <source>
        <dbReference type="EMBL" id="KAK1941495.1"/>
    </source>
</evidence>
<proteinExistence type="predicted"/>
<feature type="chain" id="PRO_5042093402" evidence="2">
    <location>
        <begin position="27"/>
        <end position="62"/>
    </location>
</feature>
<sequence>MLGDALLGQFARMFVVLLDVLMPTISKTITWDYNPEDYGPIVPEWSGPSTKEKRSSLQAEFA</sequence>
<accession>A0AAD9LLU1</accession>
<protein>
    <submittedName>
        <fullName evidence="3">Uncharacterized protein</fullName>
    </submittedName>
</protein>
<keyword evidence="4" id="KW-1185">Reference proteome</keyword>
<comment type="caution">
    <text evidence="3">The sequence shown here is derived from an EMBL/GenBank/DDBJ whole genome shotgun (WGS) entry which is preliminary data.</text>
</comment>
<dbReference type="AlphaFoldDB" id="A0AAD9LLU1"/>
<feature type="region of interest" description="Disordered" evidence="1">
    <location>
        <begin position="42"/>
        <end position="62"/>
    </location>
</feature>
<organism evidence="3 4">
    <name type="scientific">Phytophthora citrophthora</name>
    <dbReference type="NCBI Taxonomy" id="4793"/>
    <lineage>
        <taxon>Eukaryota</taxon>
        <taxon>Sar</taxon>
        <taxon>Stramenopiles</taxon>
        <taxon>Oomycota</taxon>
        <taxon>Peronosporomycetes</taxon>
        <taxon>Peronosporales</taxon>
        <taxon>Peronosporaceae</taxon>
        <taxon>Phytophthora</taxon>
    </lineage>
</organism>
<gene>
    <name evidence="3" type="ORF">P3T76_007361</name>
</gene>
<dbReference type="Proteomes" id="UP001259832">
    <property type="component" value="Unassembled WGS sequence"/>
</dbReference>
<keyword evidence="2" id="KW-0732">Signal</keyword>
<evidence type="ECO:0000313" key="4">
    <source>
        <dbReference type="Proteomes" id="UP001259832"/>
    </source>
</evidence>
<evidence type="ECO:0000256" key="2">
    <source>
        <dbReference type="SAM" id="SignalP"/>
    </source>
</evidence>
<feature type="signal peptide" evidence="2">
    <location>
        <begin position="1"/>
        <end position="26"/>
    </location>
</feature>
<evidence type="ECO:0000256" key="1">
    <source>
        <dbReference type="SAM" id="MobiDB-lite"/>
    </source>
</evidence>